<sequence>MPTNHTLAPLPHDDLEAVIIDYNGVIGRQPTPQMWSRLAALAGWPVEHTDAFIRAFWGNREAYDAGEISDRTFWQDLLHGGTETPRRREPLSALRKADIEMWTHTDPAVLEVLHTAHAAGLPIALLSNAPHPLAAALDDTPWCATLMYRTVYSCRIGANKPAARAFEAALAAAGHPAPGRTLFIDDRADNIQAAANLGLRTLHYQGDAADLARHLPQLEPTMGLAAPSAA</sequence>
<dbReference type="InterPro" id="IPR006439">
    <property type="entry name" value="HAD-SF_hydro_IA"/>
</dbReference>
<evidence type="ECO:0000313" key="1">
    <source>
        <dbReference type="EMBL" id="QKZ23854.1"/>
    </source>
</evidence>
<dbReference type="InterPro" id="IPR023214">
    <property type="entry name" value="HAD_sf"/>
</dbReference>
<accession>A0A7H8TKI3</accession>
<dbReference type="Gene3D" id="3.40.50.1000">
    <property type="entry name" value="HAD superfamily/HAD-like"/>
    <property type="match status" value="1"/>
</dbReference>
<dbReference type="EMBL" id="CP056041">
    <property type="protein sequence ID" value="QKZ23854.1"/>
    <property type="molecule type" value="Genomic_DNA"/>
</dbReference>
<gene>
    <name evidence="1" type="ORF">HUT05_44765</name>
</gene>
<dbReference type="AlphaFoldDB" id="A0A7H8TKI3"/>
<keyword evidence="1" id="KW-0378">Hydrolase</keyword>
<name>A0A7H8TKI3_STRCX</name>
<dbReference type="RefSeq" id="WP_176578468.1">
    <property type="nucleotide sequence ID" value="NZ_CBDRGH010000022.1"/>
</dbReference>
<dbReference type="PANTHER" id="PTHR43611:SF3">
    <property type="entry name" value="FLAVIN MONONUCLEOTIDE HYDROLASE 1, CHLOROPLATIC"/>
    <property type="match status" value="1"/>
</dbReference>
<dbReference type="NCBIfam" id="TIGR01509">
    <property type="entry name" value="HAD-SF-IA-v3"/>
    <property type="match status" value="1"/>
</dbReference>
<keyword evidence="2" id="KW-1185">Reference proteome</keyword>
<dbReference type="PANTHER" id="PTHR43611">
    <property type="entry name" value="ALPHA-D-GLUCOSE 1-PHOSPHATE PHOSPHATASE"/>
    <property type="match status" value="1"/>
</dbReference>
<dbReference type="InterPro" id="IPR036412">
    <property type="entry name" value="HAD-like_sf"/>
</dbReference>
<dbReference type="Proteomes" id="UP000509418">
    <property type="component" value="Chromosome"/>
</dbReference>
<dbReference type="GO" id="GO:0016787">
    <property type="term" value="F:hydrolase activity"/>
    <property type="evidence" value="ECO:0007669"/>
    <property type="project" value="UniProtKB-KW"/>
</dbReference>
<proteinExistence type="predicted"/>
<protein>
    <submittedName>
        <fullName evidence="1">HAD-IA family hydrolase</fullName>
    </submittedName>
</protein>
<evidence type="ECO:0000313" key="2">
    <source>
        <dbReference type="Proteomes" id="UP000509418"/>
    </source>
</evidence>
<reference evidence="1 2" key="1">
    <citation type="submission" date="2020-06" db="EMBL/GenBank/DDBJ databases">
        <title>Genome mining for natural products.</title>
        <authorList>
            <person name="Zhang B."/>
            <person name="Shi J."/>
            <person name="Ge H."/>
        </authorList>
    </citation>
    <scope>NUCLEOTIDE SEQUENCE [LARGE SCALE GENOMIC DNA]</scope>
    <source>
        <strain evidence="1 2">NA02069</strain>
    </source>
</reference>
<organism evidence="1 2">
    <name type="scientific">Streptomyces chartreusis</name>
    <dbReference type="NCBI Taxonomy" id="1969"/>
    <lineage>
        <taxon>Bacteria</taxon>
        <taxon>Bacillati</taxon>
        <taxon>Actinomycetota</taxon>
        <taxon>Actinomycetes</taxon>
        <taxon>Kitasatosporales</taxon>
        <taxon>Streptomycetaceae</taxon>
        <taxon>Streptomyces</taxon>
    </lineage>
</organism>
<dbReference type="SUPFAM" id="SSF56784">
    <property type="entry name" value="HAD-like"/>
    <property type="match status" value="1"/>
</dbReference>
<dbReference type="Pfam" id="PF00702">
    <property type="entry name" value="Hydrolase"/>
    <property type="match status" value="1"/>
</dbReference>